<evidence type="ECO:0000313" key="2">
    <source>
        <dbReference type="Proteomes" id="UP001596501"/>
    </source>
</evidence>
<gene>
    <name evidence="1" type="ORF">ACFQPB_21620</name>
</gene>
<name>A0ABW2QQS6_9BURK</name>
<protein>
    <recommendedName>
        <fullName evidence="3">Lipoprotein</fullName>
    </recommendedName>
</protein>
<proteinExistence type="predicted"/>
<organism evidence="1 2">
    <name type="scientific">Hydrogenophaga atypica</name>
    <dbReference type="NCBI Taxonomy" id="249409"/>
    <lineage>
        <taxon>Bacteria</taxon>
        <taxon>Pseudomonadati</taxon>
        <taxon>Pseudomonadota</taxon>
        <taxon>Betaproteobacteria</taxon>
        <taxon>Burkholderiales</taxon>
        <taxon>Comamonadaceae</taxon>
        <taxon>Hydrogenophaga</taxon>
    </lineage>
</organism>
<evidence type="ECO:0008006" key="3">
    <source>
        <dbReference type="Google" id="ProtNLM"/>
    </source>
</evidence>
<reference evidence="2" key="1">
    <citation type="journal article" date="2019" name="Int. J. Syst. Evol. Microbiol.">
        <title>The Global Catalogue of Microorganisms (GCM) 10K type strain sequencing project: providing services to taxonomists for standard genome sequencing and annotation.</title>
        <authorList>
            <consortium name="The Broad Institute Genomics Platform"/>
            <consortium name="The Broad Institute Genome Sequencing Center for Infectious Disease"/>
            <person name="Wu L."/>
            <person name="Ma J."/>
        </authorList>
    </citation>
    <scope>NUCLEOTIDE SEQUENCE [LARGE SCALE GENOMIC DNA]</scope>
    <source>
        <strain evidence="2">CGMCC 1.12371</strain>
    </source>
</reference>
<comment type="caution">
    <text evidence="1">The sequence shown here is derived from an EMBL/GenBank/DDBJ whole genome shotgun (WGS) entry which is preliminary data.</text>
</comment>
<accession>A0ABW2QQS6</accession>
<sequence>MNHRFVNMQRPTDFSLANSRSGIPLLVSLMAALLLSACIDFGGSQAPARLAVSATAPAPAPEDIARWLISCMRGRTEGGSFADAEEGRVAMDEALMNCRVFLERFDEGETASRVEGLREDARHWLSHYTQLSLRKSAQSTGGRPMSLEELFPGHSAYALDLRRQFGHRIHYRTDLARHSVASFNIDCRSRDGRLLPLSNVILAKLASMSAEHAHLEVEVDSRGEDVRVTDVLVDRDGREMHRTLAFEIDRWGELKVRNGRVQAVLNACHGGWGEIWVMPNR</sequence>
<dbReference type="EMBL" id="JBHTCA010000033">
    <property type="protein sequence ID" value="MFC7411464.1"/>
    <property type="molecule type" value="Genomic_DNA"/>
</dbReference>
<evidence type="ECO:0000313" key="1">
    <source>
        <dbReference type="EMBL" id="MFC7411464.1"/>
    </source>
</evidence>
<keyword evidence="2" id="KW-1185">Reference proteome</keyword>
<dbReference type="Proteomes" id="UP001596501">
    <property type="component" value="Unassembled WGS sequence"/>
</dbReference>